<dbReference type="Proteomes" id="UP000289792">
    <property type="component" value="Unassembled WGS sequence"/>
</dbReference>
<dbReference type="OrthoDB" id="9764669at2"/>
<feature type="domain" description="TonB-dependent receptor plug" evidence="14">
    <location>
        <begin position="111"/>
        <end position="218"/>
    </location>
</feature>
<organism evidence="15 16">
    <name type="scientific">Gelidibacter gilvus</name>
    <dbReference type="NCBI Taxonomy" id="59602"/>
    <lineage>
        <taxon>Bacteria</taxon>
        <taxon>Pseudomonadati</taxon>
        <taxon>Bacteroidota</taxon>
        <taxon>Flavobacteriia</taxon>
        <taxon>Flavobacteriales</taxon>
        <taxon>Flavobacteriaceae</taxon>
        <taxon>Gelidibacter</taxon>
    </lineage>
</organism>
<evidence type="ECO:0000256" key="11">
    <source>
        <dbReference type="RuleBase" id="RU003357"/>
    </source>
</evidence>
<dbReference type="InterPro" id="IPR039426">
    <property type="entry name" value="TonB-dep_rcpt-like"/>
</dbReference>
<keyword evidence="8 15" id="KW-0675">Receptor</keyword>
<keyword evidence="4 10" id="KW-0812">Transmembrane</keyword>
<evidence type="ECO:0000313" key="16">
    <source>
        <dbReference type="Proteomes" id="UP000289792"/>
    </source>
</evidence>
<keyword evidence="5 12" id="KW-0732">Signal</keyword>
<evidence type="ECO:0000259" key="13">
    <source>
        <dbReference type="Pfam" id="PF00593"/>
    </source>
</evidence>
<evidence type="ECO:0000256" key="9">
    <source>
        <dbReference type="ARBA" id="ARBA00023237"/>
    </source>
</evidence>
<evidence type="ECO:0000256" key="12">
    <source>
        <dbReference type="SAM" id="SignalP"/>
    </source>
</evidence>
<evidence type="ECO:0000256" key="8">
    <source>
        <dbReference type="ARBA" id="ARBA00023170"/>
    </source>
</evidence>
<protein>
    <submittedName>
        <fullName evidence="15">TonB-dependent receptor</fullName>
    </submittedName>
</protein>
<evidence type="ECO:0000313" key="15">
    <source>
        <dbReference type="EMBL" id="RXJ52714.1"/>
    </source>
</evidence>
<dbReference type="Gene3D" id="2.170.130.10">
    <property type="entry name" value="TonB-dependent receptor, plug domain"/>
    <property type="match status" value="1"/>
</dbReference>
<evidence type="ECO:0000259" key="14">
    <source>
        <dbReference type="Pfam" id="PF07715"/>
    </source>
</evidence>
<dbReference type="SUPFAM" id="SSF56935">
    <property type="entry name" value="Porins"/>
    <property type="match status" value="1"/>
</dbReference>
<dbReference type="RefSeq" id="WP_129015848.1">
    <property type="nucleotide sequence ID" value="NZ_SDDZ01000001.1"/>
</dbReference>
<dbReference type="Pfam" id="PF07715">
    <property type="entry name" value="Plug"/>
    <property type="match status" value="1"/>
</dbReference>
<dbReference type="CDD" id="cd01347">
    <property type="entry name" value="ligand_gated_channel"/>
    <property type="match status" value="1"/>
</dbReference>
<comment type="subcellular location">
    <subcellularLocation>
        <location evidence="1 10">Cell outer membrane</location>
        <topology evidence="1 10">Multi-pass membrane protein</topology>
    </subcellularLocation>
</comment>
<dbReference type="PROSITE" id="PS52016">
    <property type="entry name" value="TONB_DEPENDENT_REC_3"/>
    <property type="match status" value="1"/>
</dbReference>
<dbReference type="Pfam" id="PF00593">
    <property type="entry name" value="TonB_dep_Rec_b-barrel"/>
    <property type="match status" value="1"/>
</dbReference>
<keyword evidence="3 10" id="KW-1134">Transmembrane beta strand</keyword>
<proteinExistence type="inferred from homology"/>
<dbReference type="GO" id="GO:0015344">
    <property type="term" value="F:siderophore uptake transmembrane transporter activity"/>
    <property type="evidence" value="ECO:0007669"/>
    <property type="project" value="TreeGrafter"/>
</dbReference>
<accession>A0A4Q0XKZ7</accession>
<evidence type="ECO:0000256" key="6">
    <source>
        <dbReference type="ARBA" id="ARBA00023077"/>
    </source>
</evidence>
<dbReference type="InterPro" id="IPR037066">
    <property type="entry name" value="Plug_dom_sf"/>
</dbReference>
<sequence>MRFFFLISAFLIAMASGQSQNVKILEEFTNLPIAGAAIYNASKSRSTTSDIDGVANLSRFLADELIFIEHLLYKSGSYITSDISNRTIYLKPKIEGLDEIVVSASKFQQSKRDIPQKIININAKAIGFSNPQTSADLLENSGNVFVQKSQMGGGSPMIRGLSANRLLMTVDGVRMNNAIFRGGNLQNVISIDPFTIQNTEVTLGAGSVVYGSDAIGGVMSFYTKTPQLSYSDSLYFKGSVVGRYATANKEKTGHIDLNFGLKKWAFFTSVSYTDFDDLRMGNHGPIDYIRSEYVQTSEGVDRIVANDDPLIQIPTGYDQINLLQKIRYEPKQDWSFDLGLYYTTTSEYSRYDRLLRYKNGTLRSAEWNYGPQRWFMGNLQVTKLSSNSNLYDKIQSTVAYQNFQESRMDRDFGKTERHIKEEAVDALSFNLDLEKQFGKRTEFFYGLEYIYNQVISGGMQENIQTGTSVPTVSRYPNGSDWQSMAAYTSLKFKPNQKFVFQTGIRYNHVIVHADFTENNAYLKLPYTATRINTGAFTGTAGVNWNPNQTLGIRLNTSSAFRAPNIDDLGKVFDSEPGAVVVPNDNLKPEYAYGLELGVKLNFENVFILDMATYYTHLDNTLVRRDFTLNGASEIMYDGELSTVQAIQNAAESRIYGVEVGMHVNFTKALKLKSYYNIIGGEEEGNNGEKKPLRHAAPQFGATHLIWQNEKFQVDGFVRYNAALSYNQLAPSEQSKDYIYALDASGNPYAPSWYTVNLRTQYEFSDAISLTASLENITDQRYKPYSSGIAAPGRNFIVALKYTL</sequence>
<dbReference type="AlphaFoldDB" id="A0A4Q0XKZ7"/>
<evidence type="ECO:0000256" key="5">
    <source>
        <dbReference type="ARBA" id="ARBA00022729"/>
    </source>
</evidence>
<keyword evidence="9 10" id="KW-0998">Cell outer membrane</keyword>
<keyword evidence="16" id="KW-1185">Reference proteome</keyword>
<dbReference type="InterPro" id="IPR000531">
    <property type="entry name" value="Beta-barrel_TonB"/>
</dbReference>
<dbReference type="GO" id="GO:0044718">
    <property type="term" value="P:siderophore transmembrane transport"/>
    <property type="evidence" value="ECO:0007669"/>
    <property type="project" value="TreeGrafter"/>
</dbReference>
<dbReference type="InterPro" id="IPR012910">
    <property type="entry name" value="Plug_dom"/>
</dbReference>
<gene>
    <name evidence="15" type="ORF">ESZ48_03200</name>
</gene>
<evidence type="ECO:0000256" key="3">
    <source>
        <dbReference type="ARBA" id="ARBA00022452"/>
    </source>
</evidence>
<evidence type="ECO:0000256" key="4">
    <source>
        <dbReference type="ARBA" id="ARBA00022692"/>
    </source>
</evidence>
<dbReference type="PANTHER" id="PTHR30069:SF29">
    <property type="entry name" value="HEMOGLOBIN AND HEMOGLOBIN-HAPTOGLOBIN-BINDING PROTEIN 1-RELATED"/>
    <property type="match status" value="1"/>
</dbReference>
<keyword evidence="6 11" id="KW-0798">TonB box</keyword>
<evidence type="ECO:0000256" key="1">
    <source>
        <dbReference type="ARBA" id="ARBA00004571"/>
    </source>
</evidence>
<dbReference type="PANTHER" id="PTHR30069">
    <property type="entry name" value="TONB-DEPENDENT OUTER MEMBRANE RECEPTOR"/>
    <property type="match status" value="1"/>
</dbReference>
<feature type="domain" description="TonB-dependent receptor-like beta-barrel" evidence="13">
    <location>
        <begin position="329"/>
        <end position="776"/>
    </location>
</feature>
<reference evidence="15 16" key="1">
    <citation type="submission" date="2019-01" db="EMBL/GenBank/DDBJ databases">
        <title>Genome sequence of the Antarctic species Gelidibacter gilvus ACAM 158(T).</title>
        <authorList>
            <person name="Bowman J.P."/>
        </authorList>
    </citation>
    <scope>NUCLEOTIDE SEQUENCE [LARGE SCALE GENOMIC DNA]</scope>
    <source>
        <strain evidence="15 16">IC158</strain>
    </source>
</reference>
<name>A0A4Q0XKZ7_9FLAO</name>
<evidence type="ECO:0000256" key="2">
    <source>
        <dbReference type="ARBA" id="ARBA00022448"/>
    </source>
</evidence>
<comment type="caution">
    <text evidence="15">The sequence shown here is derived from an EMBL/GenBank/DDBJ whole genome shotgun (WGS) entry which is preliminary data.</text>
</comment>
<feature type="signal peptide" evidence="12">
    <location>
        <begin position="1"/>
        <end position="15"/>
    </location>
</feature>
<dbReference type="Gene3D" id="2.40.170.20">
    <property type="entry name" value="TonB-dependent receptor, beta-barrel domain"/>
    <property type="match status" value="1"/>
</dbReference>
<keyword evidence="2 10" id="KW-0813">Transport</keyword>
<evidence type="ECO:0000256" key="10">
    <source>
        <dbReference type="PROSITE-ProRule" id="PRU01360"/>
    </source>
</evidence>
<dbReference type="InterPro" id="IPR036942">
    <property type="entry name" value="Beta-barrel_TonB_sf"/>
</dbReference>
<evidence type="ECO:0000256" key="7">
    <source>
        <dbReference type="ARBA" id="ARBA00023136"/>
    </source>
</evidence>
<dbReference type="GO" id="GO:0009279">
    <property type="term" value="C:cell outer membrane"/>
    <property type="evidence" value="ECO:0007669"/>
    <property type="project" value="UniProtKB-SubCell"/>
</dbReference>
<comment type="similarity">
    <text evidence="10 11">Belongs to the TonB-dependent receptor family.</text>
</comment>
<dbReference type="EMBL" id="SDDZ01000001">
    <property type="protein sequence ID" value="RXJ52714.1"/>
    <property type="molecule type" value="Genomic_DNA"/>
</dbReference>
<feature type="chain" id="PRO_5020192236" evidence="12">
    <location>
        <begin position="16"/>
        <end position="803"/>
    </location>
</feature>
<keyword evidence="7 10" id="KW-0472">Membrane</keyword>